<feature type="compositionally biased region" description="Polar residues" evidence="1">
    <location>
        <begin position="242"/>
        <end position="254"/>
    </location>
</feature>
<feature type="region of interest" description="Disordered" evidence="1">
    <location>
        <begin position="241"/>
        <end position="263"/>
    </location>
</feature>
<proteinExistence type="predicted"/>
<feature type="compositionally biased region" description="Pro residues" evidence="1">
    <location>
        <begin position="507"/>
        <end position="524"/>
    </location>
</feature>
<gene>
    <name evidence="2" type="ORF">ENR15_14135</name>
</gene>
<reference evidence="2" key="1">
    <citation type="journal article" date="2020" name="mSystems">
        <title>Genome- and Community-Level Interaction Insights into Carbon Utilization and Element Cycling Functions of Hydrothermarchaeota in Hydrothermal Sediment.</title>
        <authorList>
            <person name="Zhou Z."/>
            <person name="Liu Y."/>
            <person name="Xu W."/>
            <person name="Pan J."/>
            <person name="Luo Z.H."/>
            <person name="Li M."/>
        </authorList>
    </citation>
    <scope>NUCLEOTIDE SEQUENCE [LARGE SCALE GENOMIC DNA]</scope>
    <source>
        <strain evidence="2">SpSt-374</strain>
    </source>
</reference>
<evidence type="ECO:0000256" key="1">
    <source>
        <dbReference type="SAM" id="MobiDB-lite"/>
    </source>
</evidence>
<feature type="region of interest" description="Disordered" evidence="1">
    <location>
        <begin position="318"/>
        <end position="351"/>
    </location>
</feature>
<comment type="caution">
    <text evidence="2">The sequence shown here is derived from an EMBL/GenBank/DDBJ whole genome shotgun (WGS) entry which is preliminary data.</text>
</comment>
<name>A0A7C3VQ43_9CYAN</name>
<feature type="compositionally biased region" description="Low complexity" evidence="1">
    <location>
        <begin position="525"/>
        <end position="534"/>
    </location>
</feature>
<evidence type="ECO:0000313" key="2">
    <source>
        <dbReference type="EMBL" id="HGG01750.1"/>
    </source>
</evidence>
<dbReference type="EMBL" id="DSPX01000141">
    <property type="protein sequence ID" value="HGG01750.1"/>
    <property type="molecule type" value="Genomic_DNA"/>
</dbReference>
<protein>
    <submittedName>
        <fullName evidence="2">Uncharacterized protein</fullName>
    </submittedName>
</protein>
<accession>A0A7C3VQ43</accession>
<feature type="compositionally biased region" description="Low complexity" evidence="1">
    <location>
        <begin position="475"/>
        <end position="487"/>
    </location>
</feature>
<feature type="region of interest" description="Disordered" evidence="1">
    <location>
        <begin position="507"/>
        <end position="542"/>
    </location>
</feature>
<feature type="compositionally biased region" description="Low complexity" evidence="1">
    <location>
        <begin position="280"/>
        <end position="291"/>
    </location>
</feature>
<feature type="region of interest" description="Disordered" evidence="1">
    <location>
        <begin position="412"/>
        <end position="489"/>
    </location>
</feature>
<dbReference type="AlphaFoldDB" id="A0A7C3VQ43"/>
<feature type="region of interest" description="Disordered" evidence="1">
    <location>
        <begin position="272"/>
        <end position="291"/>
    </location>
</feature>
<feature type="compositionally biased region" description="Polar residues" evidence="1">
    <location>
        <begin position="431"/>
        <end position="448"/>
    </location>
</feature>
<organism evidence="2">
    <name type="scientific">Planktothricoides sp. SpSt-374</name>
    <dbReference type="NCBI Taxonomy" id="2282167"/>
    <lineage>
        <taxon>Bacteria</taxon>
        <taxon>Bacillati</taxon>
        <taxon>Cyanobacteriota</taxon>
        <taxon>Cyanophyceae</taxon>
        <taxon>Oscillatoriophycideae</taxon>
        <taxon>Oscillatoriales</taxon>
        <taxon>Oscillatoriaceae</taxon>
        <taxon>Planktothricoides</taxon>
    </lineage>
</organism>
<sequence>MLAPSRSPKGVSRRVSIVYLGIIAILTSATQIALPQGVLAQIPVTGGRAAGDGAFFVPDSGNTVLFDTSPRFLRLETPNGVTVNSRFTPNGGSLNPTTGVPEGGETGILSGTLSGRAFAADGTPVFFQGITTNLNFTLNAFDANRVFQGTLITPSNSGGAPLVFLPTTGATLSSSSSQNFAAVPGSLHIGQFSASLSGGLIDLPSNVQFARAATDNISLQGQEFAATANTTFQLEGRGDGVTTVNPSNNQNGSSEIGFDTDNGSTKFRIEGKVGGNSREGTSTTVTTTSGDNTTELKISGNNFELEGSINGPLNFTVSGVSPTEDSSFSSSGTLRGDTSYQLSGSGRGSTTLDAKNGNVSFYSGQSETNVSISVGGRTLNATGTGEAAFNVSVGLPATGSGSTTGGNIFNANPTPTNTDFGSGFLGAGPARTTSGGNPQLPNGGQTPSEGKPTVNIPATPSSPTLPGGFLPNDPETPSTEVEPEPVVVTPPPVVTPPIAPVPTLPNAPLPAEPVVSPAPTPPAVLPSTPATPSLPSAPTPEPVAPPVVVAPEPVAPPVVVVPEPVAPPVVVAPEPVAPPVGVIPEPVAVVPPPAAEVVPTEDPLEHLIEEQRSAGLLARSASTFISAFRQTPSRRYVPVGPRSRVFPGLGGVREAKNGK</sequence>